<dbReference type="STRING" id="999894.TDIS_1202"/>
<proteinExistence type="predicted"/>
<organism evidence="1 2">
    <name type="scientific">Thermosulfurimonas dismutans</name>
    <dbReference type="NCBI Taxonomy" id="999894"/>
    <lineage>
        <taxon>Bacteria</taxon>
        <taxon>Pseudomonadati</taxon>
        <taxon>Thermodesulfobacteriota</taxon>
        <taxon>Thermodesulfobacteria</taxon>
        <taxon>Thermodesulfobacteriales</taxon>
        <taxon>Thermodesulfobacteriaceae</taxon>
        <taxon>Thermosulfurimonas</taxon>
    </lineage>
</organism>
<dbReference type="RefSeq" id="WP_068670353.1">
    <property type="nucleotide sequence ID" value="NZ_LWLG01000007.1"/>
</dbReference>
<reference evidence="1 2" key="1">
    <citation type="submission" date="2016-04" db="EMBL/GenBank/DDBJ databases">
        <title>Genome analysis of Thermosulfurimonas dismutans, the first thermophilic sulfur-disproportionating bacterium of the phylum Thermodesulfobacteria.</title>
        <authorList>
            <person name="Mardanov A.V."/>
            <person name="Beletsky A.V."/>
            <person name="Kadnikov V.V."/>
            <person name="Slobodkin A.I."/>
            <person name="Ravin N.V."/>
        </authorList>
    </citation>
    <scope>NUCLEOTIDE SEQUENCE [LARGE SCALE GENOMIC DNA]</scope>
    <source>
        <strain evidence="1 2">S95</strain>
    </source>
</reference>
<gene>
    <name evidence="1" type="ORF">TDIS_1202</name>
</gene>
<evidence type="ECO:0000313" key="1">
    <source>
        <dbReference type="EMBL" id="OAQ20746.1"/>
    </source>
</evidence>
<sequence length="210" mass="23838">MDISLLLRNTALGLLFKGYLHNLRGPVQAILMQIELLETNLKLANLPEEVRTLFENYLVRMKKQVYRLVDLLSAAESELGNESEGPWDLKEMIEREVTFWEAELTFKHKVEKSFHFEKGPFRVKIPANRLRAGLCALFFALVFDLVEKGVKLSLSGEHIPEGVLLKVKVFPEVISPENPYLKVAAETLSPEAEVKVRSGEISVLFKTDVS</sequence>
<protein>
    <submittedName>
        <fullName evidence="1">Uncharacterized protein</fullName>
    </submittedName>
</protein>
<keyword evidence="2" id="KW-1185">Reference proteome</keyword>
<comment type="caution">
    <text evidence="1">The sequence shown here is derived from an EMBL/GenBank/DDBJ whole genome shotgun (WGS) entry which is preliminary data.</text>
</comment>
<dbReference type="AlphaFoldDB" id="A0A179D3X7"/>
<evidence type="ECO:0000313" key="2">
    <source>
        <dbReference type="Proteomes" id="UP000078390"/>
    </source>
</evidence>
<dbReference type="OrthoDB" id="9800405at2"/>
<dbReference type="Proteomes" id="UP000078390">
    <property type="component" value="Unassembled WGS sequence"/>
</dbReference>
<name>A0A179D3X7_9BACT</name>
<accession>A0A179D3X7</accession>
<dbReference type="EMBL" id="LWLG01000007">
    <property type="protein sequence ID" value="OAQ20746.1"/>
    <property type="molecule type" value="Genomic_DNA"/>
</dbReference>